<reference evidence="9 10" key="1">
    <citation type="journal article" date="2017" name="ISME J.">
        <title>Potential for microbial H2 and metal transformations associated with novel bacteria and archaea in deep terrestrial subsurface sediments.</title>
        <authorList>
            <person name="Hernsdorf A.W."/>
            <person name="Amano Y."/>
            <person name="Miyakawa K."/>
            <person name="Ise K."/>
            <person name="Suzuki Y."/>
            <person name="Anantharaman K."/>
            <person name="Probst A."/>
            <person name="Burstein D."/>
            <person name="Thomas B.C."/>
            <person name="Banfield J.F."/>
        </authorList>
    </citation>
    <scope>NUCLEOTIDE SEQUENCE [LARGE SCALE GENOMIC DNA]</scope>
    <source>
        <strain evidence="9">HGW-Wallbacteria-1</strain>
    </source>
</reference>
<dbReference type="PANTHER" id="PTHR22648">
    <property type="entry name" value="TRANSCRIPTION TERMINATION FACTOR NUSA"/>
    <property type="match status" value="1"/>
</dbReference>
<organism evidence="9 10">
    <name type="scientific">Candidatus Wallbacteria bacterium HGW-Wallbacteria-1</name>
    <dbReference type="NCBI Taxonomy" id="2013854"/>
    <lineage>
        <taxon>Bacteria</taxon>
        <taxon>Candidatus Walliibacteriota</taxon>
    </lineage>
</organism>
<dbReference type="InterPro" id="IPR009019">
    <property type="entry name" value="KH_sf_prok-type"/>
</dbReference>
<accession>A0A2N1PTT1</accession>
<dbReference type="NCBIfam" id="TIGR01953">
    <property type="entry name" value="NusA"/>
    <property type="match status" value="1"/>
</dbReference>
<protein>
    <recommendedName>
        <fullName evidence="7">Transcription termination/antitermination protein NusA</fullName>
    </recommendedName>
</protein>
<dbReference type="GO" id="GO:0005829">
    <property type="term" value="C:cytosol"/>
    <property type="evidence" value="ECO:0007669"/>
    <property type="project" value="TreeGrafter"/>
</dbReference>
<dbReference type="FunFam" id="3.30.300.20:FF:000005">
    <property type="entry name" value="Transcription termination/antitermination protein NusA"/>
    <property type="match status" value="1"/>
</dbReference>
<dbReference type="FunFam" id="3.30.300.20:FF:000002">
    <property type="entry name" value="Transcription termination/antitermination protein NusA"/>
    <property type="match status" value="1"/>
</dbReference>
<keyword evidence="1 7" id="KW-0806">Transcription termination</keyword>
<keyword evidence="3 7" id="KW-0889">Transcription antitermination</keyword>
<keyword evidence="6 7" id="KW-0804">Transcription</keyword>
<dbReference type="GO" id="GO:0003700">
    <property type="term" value="F:DNA-binding transcription factor activity"/>
    <property type="evidence" value="ECO:0007669"/>
    <property type="project" value="InterPro"/>
</dbReference>
<evidence type="ECO:0000256" key="4">
    <source>
        <dbReference type="ARBA" id="ARBA00022884"/>
    </source>
</evidence>
<dbReference type="GO" id="GO:0031564">
    <property type="term" value="P:transcription antitermination"/>
    <property type="evidence" value="ECO:0007669"/>
    <property type="project" value="UniProtKB-UniRule"/>
</dbReference>
<dbReference type="Gene3D" id="3.30.300.20">
    <property type="match status" value="2"/>
</dbReference>
<dbReference type="SUPFAM" id="SSF69705">
    <property type="entry name" value="Transcription factor NusA, N-terminal domain"/>
    <property type="match status" value="1"/>
</dbReference>
<evidence type="ECO:0000256" key="1">
    <source>
        <dbReference type="ARBA" id="ARBA00022472"/>
    </source>
</evidence>
<dbReference type="InterPro" id="IPR036555">
    <property type="entry name" value="NusA_N_sf"/>
</dbReference>
<dbReference type="Pfam" id="PF08529">
    <property type="entry name" value="NusA_N"/>
    <property type="match status" value="1"/>
</dbReference>
<dbReference type="CDD" id="cd02134">
    <property type="entry name" value="KH-II_NusA_rpt1"/>
    <property type="match status" value="1"/>
</dbReference>
<dbReference type="HAMAP" id="MF_00945_B">
    <property type="entry name" value="NusA_B"/>
    <property type="match status" value="1"/>
</dbReference>
<dbReference type="SUPFAM" id="SSF50249">
    <property type="entry name" value="Nucleic acid-binding proteins"/>
    <property type="match status" value="1"/>
</dbReference>
<name>A0A2N1PTT1_9BACT</name>
<comment type="similarity">
    <text evidence="7">Belongs to the NusA family.</text>
</comment>
<dbReference type="CDD" id="cd22529">
    <property type="entry name" value="KH-II_NusA_rpt2"/>
    <property type="match status" value="1"/>
</dbReference>
<comment type="function">
    <text evidence="7">Participates in both transcription termination and antitermination.</text>
</comment>
<dbReference type="SUPFAM" id="SSF54814">
    <property type="entry name" value="Prokaryotic type KH domain (KH-domain type II)"/>
    <property type="match status" value="2"/>
</dbReference>
<comment type="caution">
    <text evidence="9">The sequence shown here is derived from an EMBL/GenBank/DDBJ whole genome shotgun (WGS) entry which is preliminary data.</text>
</comment>
<comment type="subunit">
    <text evidence="7">Monomer. Binds directly to the core enzyme of the DNA-dependent RNA polymerase and to nascent RNA.</text>
</comment>
<comment type="subcellular location">
    <subcellularLocation>
        <location evidence="7">Cytoplasm</location>
    </subcellularLocation>
</comment>
<sequence>MKDNQFSFIQALEEITEEKGVSKKVLFEAIEAALHSALRKNFDPEDDIRITISPQTGEIKVLKRYLVVRTHAEVEHNCMILSQAKKIDKNAKVGEHVEEECQPDNIGRIAAQTAKQVVIQRIREAERDLLFEQFKDRIGTISMGEIQRIKNGNAHLLFGRMEAVLRPKDQIGGNERFSPNARVKVFVQDVNRTTKGPMLQISRSCPEFVTKLFEEEIPEIQDGIVLIKGISREDGVRTKIAVYSEDPSVDSVGACVGVKGQRIQSIIDELRFEKIDIVKWSESLDEFITNALSPAKVLQIIFKRERTEAVVVVPDNQLSLAIGKEGQNVRLAAKLTRCKIDIKAESKYQEALEDLDDCMVVADEDFMGEFFDDLPEDEPNTGEDQ</sequence>
<keyword evidence="4 7" id="KW-0694">RNA-binding</keyword>
<evidence type="ECO:0000256" key="3">
    <source>
        <dbReference type="ARBA" id="ARBA00022814"/>
    </source>
</evidence>
<dbReference type="InterPro" id="IPR025249">
    <property type="entry name" value="TF_NusA_KH_1st"/>
</dbReference>
<dbReference type="Pfam" id="PF13184">
    <property type="entry name" value="KH_NusA_1st"/>
    <property type="match status" value="1"/>
</dbReference>
<proteinExistence type="inferred from homology"/>
<evidence type="ECO:0000256" key="2">
    <source>
        <dbReference type="ARBA" id="ARBA00022490"/>
    </source>
</evidence>
<dbReference type="PANTHER" id="PTHR22648:SF0">
    <property type="entry name" value="TRANSCRIPTION TERMINATION_ANTITERMINATION PROTEIN NUSA"/>
    <property type="match status" value="1"/>
</dbReference>
<dbReference type="AlphaFoldDB" id="A0A2N1PTT1"/>
<dbReference type="InterPro" id="IPR012340">
    <property type="entry name" value="NA-bd_OB-fold"/>
</dbReference>
<dbReference type="InterPro" id="IPR030842">
    <property type="entry name" value="TF_NusA_bacterial"/>
</dbReference>
<dbReference type="Proteomes" id="UP000233256">
    <property type="component" value="Unassembled WGS sequence"/>
</dbReference>
<gene>
    <name evidence="7 9" type="primary">nusA</name>
    <name evidence="9" type="ORF">CVV64_03370</name>
</gene>
<dbReference type="InterPro" id="IPR015946">
    <property type="entry name" value="KH_dom-like_a/b"/>
</dbReference>
<evidence type="ECO:0000313" key="10">
    <source>
        <dbReference type="Proteomes" id="UP000233256"/>
    </source>
</evidence>
<dbReference type="GO" id="GO:0003723">
    <property type="term" value="F:RNA binding"/>
    <property type="evidence" value="ECO:0007669"/>
    <property type="project" value="UniProtKB-UniRule"/>
</dbReference>
<keyword evidence="5 7" id="KW-0805">Transcription regulation</keyword>
<dbReference type="Gene3D" id="3.30.1480.10">
    <property type="entry name" value="NusA, N-terminal domain"/>
    <property type="match status" value="1"/>
</dbReference>
<evidence type="ECO:0000256" key="6">
    <source>
        <dbReference type="ARBA" id="ARBA00023163"/>
    </source>
</evidence>
<dbReference type="InterPro" id="IPR058582">
    <property type="entry name" value="KH_NusA_2nd"/>
</dbReference>
<keyword evidence="2 7" id="KW-0963">Cytoplasm</keyword>
<feature type="domain" description="K Homology" evidence="8">
    <location>
        <begin position="234"/>
        <end position="306"/>
    </location>
</feature>
<evidence type="ECO:0000259" key="8">
    <source>
        <dbReference type="SMART" id="SM00322"/>
    </source>
</evidence>
<evidence type="ECO:0000256" key="5">
    <source>
        <dbReference type="ARBA" id="ARBA00023015"/>
    </source>
</evidence>
<dbReference type="Gene3D" id="2.40.50.140">
    <property type="entry name" value="Nucleic acid-binding proteins"/>
    <property type="match status" value="1"/>
</dbReference>
<dbReference type="EMBL" id="PGXC01000002">
    <property type="protein sequence ID" value="PKK91716.1"/>
    <property type="molecule type" value="Genomic_DNA"/>
</dbReference>
<dbReference type="InterPro" id="IPR013735">
    <property type="entry name" value="TF_NusA_N"/>
</dbReference>
<dbReference type="InterPro" id="IPR010213">
    <property type="entry name" value="TF_NusA"/>
</dbReference>
<dbReference type="CDD" id="cd04455">
    <property type="entry name" value="S1_NusA"/>
    <property type="match status" value="1"/>
</dbReference>
<feature type="domain" description="K Homology" evidence="8">
    <location>
        <begin position="307"/>
        <end position="360"/>
    </location>
</feature>
<dbReference type="GO" id="GO:0006353">
    <property type="term" value="P:DNA-templated transcription termination"/>
    <property type="evidence" value="ECO:0007669"/>
    <property type="project" value="UniProtKB-UniRule"/>
</dbReference>
<dbReference type="PROSITE" id="PS50084">
    <property type="entry name" value="KH_TYPE_1"/>
    <property type="match status" value="1"/>
</dbReference>
<dbReference type="SMART" id="SM00322">
    <property type="entry name" value="KH"/>
    <property type="match status" value="2"/>
</dbReference>
<evidence type="ECO:0000256" key="7">
    <source>
        <dbReference type="HAMAP-Rule" id="MF_00945"/>
    </source>
</evidence>
<dbReference type="InterPro" id="IPR004087">
    <property type="entry name" value="KH_dom"/>
</dbReference>
<dbReference type="Pfam" id="PF26594">
    <property type="entry name" value="KH_NusA_2nd"/>
    <property type="match status" value="1"/>
</dbReference>
<evidence type="ECO:0000313" key="9">
    <source>
        <dbReference type="EMBL" id="PKK91716.1"/>
    </source>
</evidence>